<name>A0AAI8YCQ6_9PEZI</name>
<accession>A0AAI8YCQ6</accession>
<protein>
    <submittedName>
        <fullName evidence="2">Uu.00g028640.m01.CDS01</fullName>
    </submittedName>
</protein>
<proteinExistence type="predicted"/>
<sequence>MKSTLMGAVLSLAALTGTLAASLGNSSSLSTKRGGKQYHDDDVDLTRWNDASFIREQEDYIQHIQPSWNSPVVYDRNDLAKVERKIAAKSTKFPFWACKWGSICTSGLVARGDFNCKACIRFVPQYKTKAGVQVEPLEEGKGYTVDSI</sequence>
<organism evidence="2 3">
    <name type="scientific">Anthostomella pinea</name>
    <dbReference type="NCBI Taxonomy" id="933095"/>
    <lineage>
        <taxon>Eukaryota</taxon>
        <taxon>Fungi</taxon>
        <taxon>Dikarya</taxon>
        <taxon>Ascomycota</taxon>
        <taxon>Pezizomycotina</taxon>
        <taxon>Sordariomycetes</taxon>
        <taxon>Xylariomycetidae</taxon>
        <taxon>Xylariales</taxon>
        <taxon>Xylariaceae</taxon>
        <taxon>Anthostomella</taxon>
    </lineage>
</organism>
<keyword evidence="1" id="KW-0732">Signal</keyword>
<reference evidence="2" key="1">
    <citation type="submission" date="2023-10" db="EMBL/GenBank/DDBJ databases">
        <authorList>
            <person name="Hackl T."/>
        </authorList>
    </citation>
    <scope>NUCLEOTIDE SEQUENCE</scope>
</reference>
<feature type="chain" id="PRO_5042575374" evidence="1">
    <location>
        <begin position="21"/>
        <end position="148"/>
    </location>
</feature>
<evidence type="ECO:0000256" key="1">
    <source>
        <dbReference type="SAM" id="SignalP"/>
    </source>
</evidence>
<comment type="caution">
    <text evidence="2">The sequence shown here is derived from an EMBL/GenBank/DDBJ whole genome shotgun (WGS) entry which is preliminary data.</text>
</comment>
<feature type="signal peptide" evidence="1">
    <location>
        <begin position="1"/>
        <end position="20"/>
    </location>
</feature>
<dbReference type="EMBL" id="CAUWAG010000003">
    <property type="protein sequence ID" value="CAJ2500011.1"/>
    <property type="molecule type" value="Genomic_DNA"/>
</dbReference>
<evidence type="ECO:0000313" key="2">
    <source>
        <dbReference type="EMBL" id="CAJ2500011.1"/>
    </source>
</evidence>
<gene>
    <name evidence="2" type="ORF">KHLLAP_LOCUS479</name>
</gene>
<evidence type="ECO:0000313" key="3">
    <source>
        <dbReference type="Proteomes" id="UP001295740"/>
    </source>
</evidence>
<dbReference type="AlphaFoldDB" id="A0AAI8YCQ6"/>
<dbReference type="Proteomes" id="UP001295740">
    <property type="component" value="Unassembled WGS sequence"/>
</dbReference>
<keyword evidence="3" id="KW-1185">Reference proteome</keyword>